<gene>
    <name evidence="2" type="ORF">LY89DRAFT_110485</name>
</gene>
<dbReference type="RefSeq" id="XP_018069704.1">
    <property type="nucleotide sequence ID" value="XM_018205068.1"/>
</dbReference>
<feature type="compositionally biased region" description="Acidic residues" evidence="1">
    <location>
        <begin position="140"/>
        <end position="155"/>
    </location>
</feature>
<dbReference type="AlphaFoldDB" id="A0A194X5J4"/>
<sequence length="155" mass="17008">MQENSIDEVDLISFDVDLIDLDPKPKPTEDETAQPTHTAPDTIPAPGQDPALDDEPETTSQPTILSQVNSHLLPFQHAKALGKQLHGKYFEKLLTRYLSLRRQISNTQHDDEIEKLKKGAEELVKELVGTITGLELGGEVGDEGEVGEDGEREGG</sequence>
<proteinExistence type="predicted"/>
<dbReference type="GeneID" id="28814794"/>
<evidence type="ECO:0000256" key="1">
    <source>
        <dbReference type="SAM" id="MobiDB-lite"/>
    </source>
</evidence>
<feature type="region of interest" description="Disordered" evidence="1">
    <location>
        <begin position="135"/>
        <end position="155"/>
    </location>
</feature>
<dbReference type="InParanoid" id="A0A194X5J4"/>
<protein>
    <submittedName>
        <fullName evidence="2">Uncharacterized protein</fullName>
    </submittedName>
</protein>
<feature type="region of interest" description="Disordered" evidence="1">
    <location>
        <begin position="17"/>
        <end position="61"/>
    </location>
</feature>
<keyword evidence="3" id="KW-1185">Reference proteome</keyword>
<evidence type="ECO:0000313" key="2">
    <source>
        <dbReference type="EMBL" id="KUJ15349.1"/>
    </source>
</evidence>
<evidence type="ECO:0000313" key="3">
    <source>
        <dbReference type="Proteomes" id="UP000070700"/>
    </source>
</evidence>
<organism evidence="2 3">
    <name type="scientific">Mollisia scopiformis</name>
    <name type="common">Conifer needle endophyte fungus</name>
    <name type="synonym">Phialocephala scopiformis</name>
    <dbReference type="NCBI Taxonomy" id="149040"/>
    <lineage>
        <taxon>Eukaryota</taxon>
        <taxon>Fungi</taxon>
        <taxon>Dikarya</taxon>
        <taxon>Ascomycota</taxon>
        <taxon>Pezizomycotina</taxon>
        <taxon>Leotiomycetes</taxon>
        <taxon>Helotiales</taxon>
        <taxon>Mollisiaceae</taxon>
        <taxon>Mollisia</taxon>
    </lineage>
</organism>
<reference evidence="2 3" key="1">
    <citation type="submission" date="2015-10" db="EMBL/GenBank/DDBJ databases">
        <title>Full genome of DAOMC 229536 Phialocephala scopiformis, a fungal endophyte of spruce producing the potent anti-insectan compound rugulosin.</title>
        <authorList>
            <consortium name="DOE Joint Genome Institute"/>
            <person name="Walker A.K."/>
            <person name="Frasz S.L."/>
            <person name="Seifert K.A."/>
            <person name="Miller J.D."/>
            <person name="Mondo S.J."/>
            <person name="Labutti K."/>
            <person name="Lipzen A."/>
            <person name="Dockter R."/>
            <person name="Kennedy M."/>
            <person name="Grigoriev I.V."/>
            <person name="Spatafora J.W."/>
        </authorList>
    </citation>
    <scope>NUCLEOTIDE SEQUENCE [LARGE SCALE GENOMIC DNA]</scope>
    <source>
        <strain evidence="2 3">CBS 120377</strain>
    </source>
</reference>
<accession>A0A194X5J4</accession>
<dbReference type="EMBL" id="KQ947418">
    <property type="protein sequence ID" value="KUJ15349.1"/>
    <property type="molecule type" value="Genomic_DNA"/>
</dbReference>
<dbReference type="Proteomes" id="UP000070700">
    <property type="component" value="Unassembled WGS sequence"/>
</dbReference>
<name>A0A194X5J4_MOLSC</name>
<dbReference type="KEGG" id="psco:LY89DRAFT_110485"/>